<comment type="caution">
    <text evidence="3">The sequence shown here is derived from an EMBL/GenBank/DDBJ whole genome shotgun (WGS) entry which is preliminary data.</text>
</comment>
<protein>
    <recommendedName>
        <fullName evidence="2">FAS1-like dehydratase domain-containing protein</fullName>
    </recommendedName>
</protein>
<dbReference type="Proteomes" id="UP000634522">
    <property type="component" value="Unassembled WGS sequence"/>
</dbReference>
<dbReference type="SUPFAM" id="SSF54637">
    <property type="entry name" value="Thioesterase/thiol ester dehydrase-isomerase"/>
    <property type="match status" value="1"/>
</dbReference>
<name>A0ABX1NLA2_9RHOO</name>
<proteinExistence type="predicted"/>
<evidence type="ECO:0000256" key="1">
    <source>
        <dbReference type="SAM" id="MobiDB-lite"/>
    </source>
</evidence>
<feature type="domain" description="FAS1-like dehydratase" evidence="2">
    <location>
        <begin position="31"/>
        <end position="167"/>
    </location>
</feature>
<dbReference type="EMBL" id="WTVS01000061">
    <property type="protein sequence ID" value="NMG00051.1"/>
    <property type="molecule type" value="Genomic_DNA"/>
</dbReference>
<dbReference type="Gene3D" id="3.10.129.10">
    <property type="entry name" value="Hotdog Thioesterase"/>
    <property type="match status" value="1"/>
</dbReference>
<reference evidence="3 4" key="1">
    <citation type="submission" date="2019-12" db="EMBL/GenBank/DDBJ databases">
        <title>Comparative genomics gives insights into the taxonomy of the Azoarcus-Aromatoleum group and reveals separate origins of nif in the plant-associated Azoarcus and non-plant-associated Aromatoleum sub-groups.</title>
        <authorList>
            <person name="Lafos M."/>
            <person name="Maluk M."/>
            <person name="Batista M."/>
            <person name="Junghare M."/>
            <person name="Carmona M."/>
            <person name="Faoro H."/>
            <person name="Cruz L.M."/>
            <person name="Battistoni F."/>
            <person name="De Souza E."/>
            <person name="Pedrosa F."/>
            <person name="Chen W.-M."/>
            <person name="Poole P.S."/>
            <person name="Dixon R.A."/>
            <person name="James E.K."/>
        </authorList>
    </citation>
    <scope>NUCLEOTIDE SEQUENCE [LARGE SCALE GENOMIC DNA]</scope>
    <source>
        <strain evidence="3 4">T</strain>
    </source>
</reference>
<sequence>MSARDPQASRNATDLPDEAQRMIDTPLYEEPGEFPIEMGYVYNTCAAVQNGNPIFWDPAVAEAVTGGPIAPPTMMSVWFRPHYWAPGATGERKALQTHFDLKQILDLPEAVVASNEAVFGEPVRPGDRLTTRQIVRSIGPLKQTKLGIGRFWTIDVETTNQHGEWVGTEIYTMLGYRRPEQ</sequence>
<evidence type="ECO:0000313" key="3">
    <source>
        <dbReference type="EMBL" id="NMG00051.1"/>
    </source>
</evidence>
<keyword evidence="4" id="KW-1185">Reference proteome</keyword>
<dbReference type="Pfam" id="PF13452">
    <property type="entry name" value="FAS1_DH_region"/>
    <property type="match status" value="1"/>
</dbReference>
<gene>
    <name evidence="3" type="ORF">GPA27_21980</name>
</gene>
<dbReference type="CDD" id="cd03441">
    <property type="entry name" value="R_hydratase_like"/>
    <property type="match status" value="1"/>
</dbReference>
<dbReference type="RefSeq" id="WP_050415342.1">
    <property type="nucleotide sequence ID" value="NZ_WTVS01000061.1"/>
</dbReference>
<feature type="region of interest" description="Disordered" evidence="1">
    <location>
        <begin position="1"/>
        <end position="21"/>
    </location>
</feature>
<organism evidence="3 4">
    <name type="scientific">Aromatoleum toluolicum</name>
    <dbReference type="NCBI Taxonomy" id="90060"/>
    <lineage>
        <taxon>Bacteria</taxon>
        <taxon>Pseudomonadati</taxon>
        <taxon>Pseudomonadota</taxon>
        <taxon>Betaproteobacteria</taxon>
        <taxon>Rhodocyclales</taxon>
        <taxon>Rhodocyclaceae</taxon>
        <taxon>Aromatoleum</taxon>
    </lineage>
</organism>
<evidence type="ECO:0000259" key="2">
    <source>
        <dbReference type="Pfam" id="PF13452"/>
    </source>
</evidence>
<accession>A0ABX1NLA2</accession>
<dbReference type="InterPro" id="IPR039569">
    <property type="entry name" value="FAS1-like_DH_region"/>
</dbReference>
<dbReference type="InterPro" id="IPR029069">
    <property type="entry name" value="HotDog_dom_sf"/>
</dbReference>
<evidence type="ECO:0000313" key="4">
    <source>
        <dbReference type="Proteomes" id="UP000634522"/>
    </source>
</evidence>